<dbReference type="FunFam" id="3.30.70.330:FF:000310">
    <property type="entry name" value="RNA recognition water-stress protein1"/>
    <property type="match status" value="1"/>
</dbReference>
<gene>
    <name evidence="5" type="ORF">K2173_011273</name>
</gene>
<accession>A0AAV8S962</accession>
<dbReference type="InterPro" id="IPR012677">
    <property type="entry name" value="Nucleotide-bd_a/b_plait_sf"/>
</dbReference>
<dbReference type="EMBL" id="JAIWQS010000012">
    <property type="protein sequence ID" value="KAJ8748722.1"/>
    <property type="molecule type" value="Genomic_DNA"/>
</dbReference>
<dbReference type="CDD" id="cd00590">
    <property type="entry name" value="RRM_SF"/>
    <property type="match status" value="3"/>
</dbReference>
<feature type="region of interest" description="Disordered" evidence="3">
    <location>
        <begin position="446"/>
        <end position="652"/>
    </location>
</feature>
<dbReference type="InterPro" id="IPR000504">
    <property type="entry name" value="RRM_dom"/>
</dbReference>
<feature type="compositionally biased region" description="Basic and acidic residues" evidence="3">
    <location>
        <begin position="160"/>
        <end position="171"/>
    </location>
</feature>
<protein>
    <recommendedName>
        <fullName evidence="4">RRM domain-containing protein</fullName>
    </recommendedName>
</protein>
<dbReference type="Pfam" id="PF00076">
    <property type="entry name" value="RRM_1"/>
    <property type="match status" value="3"/>
</dbReference>
<keyword evidence="6" id="KW-1185">Reference proteome</keyword>
<evidence type="ECO:0000313" key="6">
    <source>
        <dbReference type="Proteomes" id="UP001159364"/>
    </source>
</evidence>
<feature type="domain" description="RRM" evidence="4">
    <location>
        <begin position="273"/>
        <end position="357"/>
    </location>
</feature>
<sequence>MPPRVVKRGAAAAGQKRATRVTRAAAKPQNQVIGDSEEAPTVEEKQEIEEKLGGERPKLDLNGSASLSKEEDETKETVDEYEKDERLELDDNETEYEPEEYGGADYDDKEIEQEDIQEVEEEVEEEPGEEYVVEEEEADLIVEELEEEVPEELEAEEDIEHSGQEVEHAETDDAEDEDDHHDVVQERRKRKEFEVFVGGLDKDATEDDLRRVFNRVGEVTEVRLMMNPQTKKNKGFAFLRFATVEQAKRAVTELKNPVIKGKQCGVTPSQDSDTLFLGNICKSWTKEALKEKLKHYGVVNVEDITLVEDSNNEGMNRGFAFLEFSSRSDAMDAFKRLQKRDVLFGVDRPAKVSFADSFIDPGDEIMAQVKTVFIDGLPASWDEDRVRELLKKHGEIEKIELARNMPSAKRKDFGFVTFDTHDAAVTCAKCINNVDLGEGENKAKVRARLSRPLQRGKGKHSSRGDFRSARGIGRAVRGPWIRSAPRGIPPRTARGVGNRVPPSRVKRPVGLRDRRPPVVSISARSRPLPPPPPPPRSYDRRPPAPSYPKSSLKRDYGRRDELPPPRPRAAADYGSRVVPERRQSYRDEYSSRSSGYSDIPRGTARTSTRRAYIDDSYGQRFDRPLPSYREGRPRDYDPMPGSKRPYTAVDDIPPRYAETGARHSRARLDYELGASASHYGDAYGDRLGRSSMGYGSSRSSISGHDSHGSYGSRQGMGYGGSYSGNDVGGMYPSSYGAEYISRGGDVGGSSYSSMYSNRGMSGGGYMGSGGSGSYY</sequence>
<dbReference type="Proteomes" id="UP001159364">
    <property type="component" value="Linkage Group LG12"/>
</dbReference>
<dbReference type="SMART" id="SM00360">
    <property type="entry name" value="RRM"/>
    <property type="match status" value="3"/>
</dbReference>
<dbReference type="FunFam" id="3.30.70.330:FF:000806">
    <property type="entry name" value="Heterogeneous nuclear ribonucleoprotein Q isoform A"/>
    <property type="match status" value="1"/>
</dbReference>
<reference evidence="5 6" key="1">
    <citation type="submission" date="2021-09" db="EMBL/GenBank/DDBJ databases">
        <title>Genomic insights and catalytic innovation underlie evolution of tropane alkaloids biosynthesis.</title>
        <authorList>
            <person name="Wang Y.-J."/>
            <person name="Tian T."/>
            <person name="Huang J.-P."/>
            <person name="Huang S.-X."/>
        </authorList>
    </citation>
    <scope>NUCLEOTIDE SEQUENCE [LARGE SCALE GENOMIC DNA]</scope>
    <source>
        <strain evidence="5">KIB-2018</strain>
        <tissue evidence="5">Leaf</tissue>
    </source>
</reference>
<feature type="compositionally biased region" description="Pro residues" evidence="3">
    <location>
        <begin position="527"/>
        <end position="536"/>
    </location>
</feature>
<dbReference type="PROSITE" id="PS50102">
    <property type="entry name" value="RRM"/>
    <property type="match status" value="3"/>
</dbReference>
<feature type="domain" description="RRM" evidence="4">
    <location>
        <begin position="193"/>
        <end position="271"/>
    </location>
</feature>
<evidence type="ECO:0000313" key="5">
    <source>
        <dbReference type="EMBL" id="KAJ8748722.1"/>
    </source>
</evidence>
<dbReference type="SUPFAM" id="SSF54928">
    <property type="entry name" value="RNA-binding domain, RBD"/>
    <property type="match status" value="2"/>
</dbReference>
<feature type="region of interest" description="Disordered" evidence="3">
    <location>
        <begin position="148"/>
        <end position="185"/>
    </location>
</feature>
<dbReference type="InterPro" id="IPR035979">
    <property type="entry name" value="RBD_domain_sf"/>
</dbReference>
<feature type="compositionally biased region" description="Basic and acidic residues" evidence="3">
    <location>
        <begin position="42"/>
        <end position="59"/>
    </location>
</feature>
<evidence type="ECO:0000256" key="3">
    <source>
        <dbReference type="SAM" id="MobiDB-lite"/>
    </source>
</evidence>
<proteinExistence type="predicted"/>
<evidence type="ECO:0000259" key="4">
    <source>
        <dbReference type="PROSITE" id="PS50102"/>
    </source>
</evidence>
<feature type="domain" description="RRM" evidence="4">
    <location>
        <begin position="370"/>
        <end position="452"/>
    </location>
</feature>
<feature type="compositionally biased region" description="Basic and acidic residues" evidence="3">
    <location>
        <begin position="552"/>
        <end position="563"/>
    </location>
</feature>
<keyword evidence="1 2" id="KW-0694">RNA-binding</keyword>
<comment type="caution">
    <text evidence="5">The sequence shown here is derived from an EMBL/GenBank/DDBJ whole genome shotgun (WGS) entry which is preliminary data.</text>
</comment>
<dbReference type="PANTHER" id="PTHR21245">
    <property type="entry name" value="HETEROGENEOUS NUCLEAR RIBONUCLEOPROTEIN"/>
    <property type="match status" value="1"/>
</dbReference>
<feature type="compositionally biased region" description="Basic and acidic residues" evidence="3">
    <location>
        <begin position="75"/>
        <end position="86"/>
    </location>
</feature>
<name>A0AAV8S962_9ROSI</name>
<feature type="compositionally biased region" description="Acidic residues" evidence="3">
    <location>
        <begin position="87"/>
        <end position="136"/>
    </location>
</feature>
<dbReference type="FunFam" id="3.30.70.330:FF:000187">
    <property type="entry name" value="Heterogeneous nuclear ribonucleoprotein Q"/>
    <property type="match status" value="1"/>
</dbReference>
<feature type="compositionally biased region" description="Acidic residues" evidence="3">
    <location>
        <begin position="148"/>
        <end position="159"/>
    </location>
</feature>
<dbReference type="Gene3D" id="3.30.70.330">
    <property type="match status" value="3"/>
</dbReference>
<feature type="compositionally biased region" description="Basic residues" evidence="3">
    <location>
        <begin position="446"/>
        <end position="461"/>
    </location>
</feature>
<organism evidence="5 6">
    <name type="scientific">Erythroxylum novogranatense</name>
    <dbReference type="NCBI Taxonomy" id="1862640"/>
    <lineage>
        <taxon>Eukaryota</taxon>
        <taxon>Viridiplantae</taxon>
        <taxon>Streptophyta</taxon>
        <taxon>Embryophyta</taxon>
        <taxon>Tracheophyta</taxon>
        <taxon>Spermatophyta</taxon>
        <taxon>Magnoliopsida</taxon>
        <taxon>eudicotyledons</taxon>
        <taxon>Gunneridae</taxon>
        <taxon>Pentapetalae</taxon>
        <taxon>rosids</taxon>
        <taxon>fabids</taxon>
        <taxon>Malpighiales</taxon>
        <taxon>Erythroxylaceae</taxon>
        <taxon>Erythroxylum</taxon>
    </lineage>
</organism>
<evidence type="ECO:0000256" key="1">
    <source>
        <dbReference type="ARBA" id="ARBA00022884"/>
    </source>
</evidence>
<feature type="compositionally biased region" description="Basic and acidic residues" evidence="3">
    <location>
        <begin position="578"/>
        <end position="590"/>
    </location>
</feature>
<dbReference type="GO" id="GO:0003723">
    <property type="term" value="F:RNA binding"/>
    <property type="evidence" value="ECO:0007669"/>
    <property type="project" value="UniProtKB-UniRule"/>
</dbReference>
<dbReference type="AlphaFoldDB" id="A0AAV8S962"/>
<feature type="region of interest" description="Disordered" evidence="3">
    <location>
        <begin position="1"/>
        <end position="136"/>
    </location>
</feature>
<evidence type="ECO:0000256" key="2">
    <source>
        <dbReference type="PROSITE-ProRule" id="PRU00176"/>
    </source>
</evidence>
<feature type="compositionally biased region" description="Low complexity" evidence="3">
    <location>
        <begin position="8"/>
        <end position="26"/>
    </location>
</feature>